<evidence type="ECO:0000313" key="2">
    <source>
        <dbReference type="Proteomes" id="UP000243688"/>
    </source>
</evidence>
<dbReference type="SUPFAM" id="SSF52540">
    <property type="entry name" value="P-loop containing nucleoside triphosphate hydrolases"/>
    <property type="match status" value="1"/>
</dbReference>
<dbReference type="Gene3D" id="3.40.50.10850">
    <property type="entry name" value="Ntrc-like two-domain protein"/>
    <property type="match status" value="1"/>
</dbReference>
<dbReference type="AlphaFoldDB" id="A0A2A6E3N7"/>
<dbReference type="InterPro" id="IPR027417">
    <property type="entry name" value="P-loop_NTPase"/>
</dbReference>
<dbReference type="EMBL" id="MOXJ01000001">
    <property type="protein sequence ID" value="PDO11605.1"/>
    <property type="molecule type" value="Genomic_DNA"/>
</dbReference>
<proteinExistence type="predicted"/>
<dbReference type="Proteomes" id="UP000243688">
    <property type="component" value="Unassembled WGS sequence"/>
</dbReference>
<accession>A0A2A6E3N7</accession>
<organism evidence="1 2">
    <name type="scientific">Candidatus Reconcilbacillus cellulovorans</name>
    <dbReference type="NCBI Taxonomy" id="1906605"/>
    <lineage>
        <taxon>Bacteria</taxon>
        <taxon>Bacillati</taxon>
        <taxon>Bacillota</taxon>
        <taxon>Bacilli</taxon>
        <taxon>Bacillales</taxon>
        <taxon>Paenibacillaceae</taxon>
        <taxon>Candidatus Reconcilbacillus</taxon>
    </lineage>
</organism>
<dbReference type="Gene3D" id="3.40.50.300">
    <property type="entry name" value="P-loop containing nucleotide triphosphate hydrolases"/>
    <property type="match status" value="1"/>
</dbReference>
<gene>
    <name evidence="1" type="ORF">BLM47_00275</name>
</gene>
<evidence type="ECO:0000313" key="1">
    <source>
        <dbReference type="EMBL" id="PDO11605.1"/>
    </source>
</evidence>
<evidence type="ECO:0008006" key="3">
    <source>
        <dbReference type="Google" id="ProtNLM"/>
    </source>
</evidence>
<name>A0A2A6E3N7_9BACL</name>
<reference evidence="1 2" key="1">
    <citation type="submission" date="2016-12" db="EMBL/GenBank/DDBJ databases">
        <title>Candidatus Reconcilibacillus cellulovorans genome.</title>
        <authorList>
            <person name="Kolinko S."/>
            <person name="Wu Y.-W."/>
            <person name="Tachea F."/>
            <person name="Denzel E."/>
            <person name="Hiras J."/>
            <person name="Baecker N."/>
            <person name="Chan L.J."/>
            <person name="Eichorst S.A."/>
            <person name="Frey D."/>
            <person name="Adams P.D."/>
            <person name="Pray T."/>
            <person name="Tanjore D."/>
            <person name="Petzold C.J."/>
            <person name="Gladden J.M."/>
            <person name="Simmons B.A."/>
            <person name="Singer S.W."/>
        </authorList>
    </citation>
    <scope>NUCLEOTIDE SEQUENCE [LARGE SCALE GENOMIC DNA]</scope>
    <source>
        <strain evidence="1">JTherm</strain>
    </source>
</reference>
<sequence>MNDFRILIADPDREFVETLVDSAARLFVGNVRLRAVTRPEILAEALSSGSTPHILLVAEEWLSMPIAAPEGCLVVGIGEGRTEEKCGQAGQPVPVVSKYQSLYRLFGDLSALYQQRFPDRVPNRRRSTSILSFYSTQGGAGKSTAAFLLAKRLASKGRRVLLLSLEWVSWLSLHATDTLKKDAFSQALYCIKTDPDALAGEWEKLCSTDAETGFDFLMPVSEMAEWADTTESEIAKLIKVLLGMSFYDWILLDLDSCPSPRVRAAFAAGGPIWWLLTEDEACLYKTSMLLNQKRNDVFPDVLRSHAAVRFVLNKARRPTAETFERYGIPIVASLPWVETCALDRNDRETDRLADALYEVFLNLEGEPTWKKTNDFAD</sequence>
<protein>
    <recommendedName>
        <fullName evidence="3">AAA domain-containing protein</fullName>
    </recommendedName>
</protein>
<comment type="caution">
    <text evidence="1">The sequence shown here is derived from an EMBL/GenBank/DDBJ whole genome shotgun (WGS) entry which is preliminary data.</text>
</comment>